<dbReference type="Proteomes" id="UP001059380">
    <property type="component" value="Chromosome"/>
</dbReference>
<dbReference type="GO" id="GO:0030246">
    <property type="term" value="F:carbohydrate binding"/>
    <property type="evidence" value="ECO:0007669"/>
    <property type="project" value="InterPro"/>
</dbReference>
<reference evidence="3" key="1">
    <citation type="submission" date="2021-04" db="EMBL/GenBank/DDBJ databases">
        <title>Phylogenetic analysis of Acidobacteriaceae.</title>
        <authorList>
            <person name="Qiu L."/>
            <person name="Zhang Q."/>
        </authorList>
    </citation>
    <scope>NUCLEOTIDE SEQUENCE</scope>
    <source>
        <strain evidence="3">DSM 25168</strain>
    </source>
</reference>
<keyword evidence="3" id="KW-0645">Protease</keyword>
<feature type="chain" id="PRO_5039954415" evidence="1">
    <location>
        <begin position="19"/>
        <end position="1236"/>
    </location>
</feature>
<dbReference type="RefSeq" id="WP_260794978.1">
    <property type="nucleotide sequence ID" value="NZ_CP093313.1"/>
</dbReference>
<dbReference type="GO" id="GO:0004180">
    <property type="term" value="F:carboxypeptidase activity"/>
    <property type="evidence" value="ECO:0007669"/>
    <property type="project" value="UniProtKB-KW"/>
</dbReference>
<name>A0A9J7BWP3_9BACT</name>
<evidence type="ECO:0000256" key="1">
    <source>
        <dbReference type="SAM" id="SignalP"/>
    </source>
</evidence>
<dbReference type="Gene3D" id="2.60.40.1120">
    <property type="entry name" value="Carboxypeptidase-like, regulatory domain"/>
    <property type="match status" value="1"/>
</dbReference>
<feature type="signal peptide" evidence="1">
    <location>
        <begin position="1"/>
        <end position="18"/>
    </location>
</feature>
<evidence type="ECO:0000313" key="4">
    <source>
        <dbReference type="Proteomes" id="UP001059380"/>
    </source>
</evidence>
<feature type="domain" description="TonB-dependent transporter Oar-like beta-barrel" evidence="2">
    <location>
        <begin position="343"/>
        <end position="1014"/>
    </location>
</feature>
<dbReference type="Pfam" id="PF25183">
    <property type="entry name" value="OMP_b-brl_4"/>
    <property type="match status" value="2"/>
</dbReference>
<feature type="domain" description="TonB-dependent transporter Oar-like beta-barrel" evidence="2">
    <location>
        <begin position="253"/>
        <end position="321"/>
    </location>
</feature>
<dbReference type="InterPro" id="IPR057601">
    <property type="entry name" value="Oar-like_b-barrel"/>
</dbReference>
<evidence type="ECO:0000313" key="3">
    <source>
        <dbReference type="EMBL" id="UWZ85445.1"/>
    </source>
</evidence>
<keyword evidence="1" id="KW-0732">Signal</keyword>
<dbReference type="AlphaFoldDB" id="A0A9J7BWP3"/>
<protein>
    <submittedName>
        <fullName evidence="3">Carboxypeptidase regulatory-like domain-containing protein</fullName>
    </submittedName>
</protein>
<keyword evidence="3" id="KW-0378">Hydrolase</keyword>
<sequence length="1236" mass="130805">MRVSPFLLAARVVCTAFALILATTFIQQSAHGQAISMTGGSIQGTVTDPNGAILQGAKITIASEETGYSKALTSDSAGFYSLGPLNPGRYTITVDAPGFQQMVVKTTVSVGVVSSGNVKLQVGGSGVTIEVSAGDVQINTEQIGVAGTVSQEQIDTLPINGRNILDIAQIQPGVVLQSGQSFDPTKTGYSAIGVNGQNGRTTRILLDGQDISDETVGTLLFNVPSGGIGEFQLNRSTQDVSGEVTSTGQVLMVSKSGSNRFHGNAFYLFQDARAGFAGINGESGDAAPFQRNQFGGYVGGPILKDRLFFFGGAERNKQMDQSPVGVPNEFFTDIYNRWPQVPDPFKDTTSIGRLDWAGPWGVHFFARAAYSNNAGFGSGQPPYGVFQNQDNVPSLVGGADFTTHNVTHSVRFGYLKFINNINNGTEQLGNSIYNPSTALGVPFELYGSLDAGGNYLSPQNTYQSSKSFRYDGTWTKGGHNIKFGGEISRILEGGFAAFFDTMLSRVETSVSSTELAQCASSNPIGGIDGNGQCLGDPMYGWKNYEFILGNGNGSFSEKPGFGLPGGAFQSWRLASYVGDTWKVRPYLTLVAGVRWSVDTDRANQDLPTVTCGQVDADLQFDGCDSAHASTPLFDFFGPGLGLGKRTNQPWANLGPQAGFAFSPGAHKYVIRGGAGIFYESNLFNNQSNARAQNTPAEFPGFADGAIHYYNQTLSLPGYAIGIQGLSSGGDPCTPGTDADCKSWANIFNMSVADATLLVSKLDAKYKTASAKPQPNTSFIGFANGDALQAMSAYAGPYKTPYSIQLNAGVQYELRQGLVVNVDYIHNATLRVPLTVDTNHTGAARTLNKAAAANAIAATLDACGADSIDGAIANGCTIDDFAANGLTDGNEYLGGYPASAYGIPAEFGSAFPGTNTNVGAGNFILPEGKSAYDALQVVLQQQNQHPLPGIVSSNAQISYNFSKVTTNSKGGSNQFFGGYGAWNNDCTSCIMGRNGQDYTQMLSLATSFTVKYGPQISLVGHFFSAAPSDLTTPTSGITPTGGETTAAGIFKSDLNGDGTTGDLMPGTDPGDYMHRIKGKGLGRLIDNWNSHYAGKVTPAGQALIDAGLITADQLYKLGGVTQQLLPLQSKTPIQNPATRTFDAAFRYPIGYLKRFREGLVLTPSVTVYNAFNMANYGAFSGLADTTTSQDSLQASGYLNGYNDIPHLYQNRTLRGTGNGTYDQGGPRTMEFSLRLDF</sequence>
<keyword evidence="3" id="KW-0121">Carboxypeptidase</keyword>
<dbReference type="SUPFAM" id="SSF56935">
    <property type="entry name" value="Porins"/>
    <property type="match status" value="1"/>
</dbReference>
<keyword evidence="4" id="KW-1185">Reference proteome</keyword>
<gene>
    <name evidence="3" type="ORF">MOP44_05760</name>
</gene>
<evidence type="ECO:0000259" key="2">
    <source>
        <dbReference type="Pfam" id="PF25183"/>
    </source>
</evidence>
<accession>A0A9J7BWP3</accession>
<organism evidence="3 4">
    <name type="scientific">Occallatibacter riparius</name>
    <dbReference type="NCBI Taxonomy" id="1002689"/>
    <lineage>
        <taxon>Bacteria</taxon>
        <taxon>Pseudomonadati</taxon>
        <taxon>Acidobacteriota</taxon>
        <taxon>Terriglobia</taxon>
        <taxon>Terriglobales</taxon>
        <taxon>Acidobacteriaceae</taxon>
        <taxon>Occallatibacter</taxon>
    </lineage>
</organism>
<proteinExistence type="predicted"/>
<dbReference type="EMBL" id="CP093313">
    <property type="protein sequence ID" value="UWZ85445.1"/>
    <property type="molecule type" value="Genomic_DNA"/>
</dbReference>
<dbReference type="KEGG" id="orp:MOP44_05760"/>
<dbReference type="Pfam" id="PF13620">
    <property type="entry name" value="CarboxypepD_reg"/>
    <property type="match status" value="1"/>
</dbReference>
<dbReference type="SUPFAM" id="SSF49452">
    <property type="entry name" value="Starch-binding domain-like"/>
    <property type="match status" value="1"/>
</dbReference>
<dbReference type="InterPro" id="IPR013784">
    <property type="entry name" value="Carb-bd-like_fold"/>
</dbReference>